<evidence type="ECO:0000313" key="1">
    <source>
        <dbReference type="EMBL" id="KAI8574068.1"/>
    </source>
</evidence>
<gene>
    <name evidence="1" type="ORF">RHMOL_Rhmol01G0325800</name>
</gene>
<organism evidence="1 2">
    <name type="scientific">Rhododendron molle</name>
    <name type="common">Chinese azalea</name>
    <name type="synonym">Azalea mollis</name>
    <dbReference type="NCBI Taxonomy" id="49168"/>
    <lineage>
        <taxon>Eukaryota</taxon>
        <taxon>Viridiplantae</taxon>
        <taxon>Streptophyta</taxon>
        <taxon>Embryophyta</taxon>
        <taxon>Tracheophyta</taxon>
        <taxon>Spermatophyta</taxon>
        <taxon>Magnoliopsida</taxon>
        <taxon>eudicotyledons</taxon>
        <taxon>Gunneridae</taxon>
        <taxon>Pentapetalae</taxon>
        <taxon>asterids</taxon>
        <taxon>Ericales</taxon>
        <taxon>Ericaceae</taxon>
        <taxon>Ericoideae</taxon>
        <taxon>Rhodoreae</taxon>
        <taxon>Rhododendron</taxon>
    </lineage>
</organism>
<evidence type="ECO:0000313" key="2">
    <source>
        <dbReference type="Proteomes" id="UP001062846"/>
    </source>
</evidence>
<accession>A0ACC0Q7S0</accession>
<name>A0ACC0Q7S0_RHOML</name>
<dbReference type="Proteomes" id="UP001062846">
    <property type="component" value="Chromosome 1"/>
</dbReference>
<dbReference type="EMBL" id="CM046388">
    <property type="protein sequence ID" value="KAI8574068.1"/>
    <property type="molecule type" value="Genomic_DNA"/>
</dbReference>
<proteinExistence type="predicted"/>
<keyword evidence="2" id="KW-1185">Reference proteome</keyword>
<comment type="caution">
    <text evidence="1">The sequence shown here is derived from an EMBL/GenBank/DDBJ whole genome shotgun (WGS) entry which is preliminary data.</text>
</comment>
<reference evidence="1" key="1">
    <citation type="submission" date="2022-02" db="EMBL/GenBank/DDBJ databases">
        <title>Plant Genome Project.</title>
        <authorList>
            <person name="Zhang R.-G."/>
        </authorList>
    </citation>
    <scope>NUCLEOTIDE SEQUENCE</scope>
    <source>
        <strain evidence="1">AT1</strain>
    </source>
</reference>
<sequence length="54" mass="5961">MAAAVVEEGGGAIYPEFHGLFLLSLRCSFQPLGFGIFFFSSRLFQLWGRGMGDE</sequence>
<protein>
    <submittedName>
        <fullName evidence="1">Uncharacterized protein</fullName>
    </submittedName>
</protein>